<comment type="cofactor">
    <cofactor evidence="3">
        <name>(R)-lipoate</name>
        <dbReference type="ChEBI" id="CHEBI:83088"/>
    </cofactor>
    <text evidence="3">Binds 1 lipoyl cofactor covalently.</text>
</comment>
<dbReference type="GO" id="GO:0019464">
    <property type="term" value="P:glycine decarboxylation via glycine cleavage system"/>
    <property type="evidence" value="ECO:0007669"/>
    <property type="project" value="UniProtKB-UniRule"/>
</dbReference>
<dbReference type="NCBIfam" id="TIGR00527">
    <property type="entry name" value="gcvH"/>
    <property type="match status" value="1"/>
</dbReference>
<dbReference type="Proteomes" id="UP000033115">
    <property type="component" value="Chromosome"/>
</dbReference>
<dbReference type="InterPro" id="IPR002930">
    <property type="entry name" value="GCV_H"/>
</dbReference>
<evidence type="ECO:0000259" key="5">
    <source>
        <dbReference type="PROSITE" id="PS50968"/>
    </source>
</evidence>
<evidence type="ECO:0000256" key="4">
    <source>
        <dbReference type="PIRSR" id="PIRSR617453-50"/>
    </source>
</evidence>
<dbReference type="InterPro" id="IPR017453">
    <property type="entry name" value="GCV_H_sub"/>
</dbReference>
<dbReference type="InterPro" id="IPR000089">
    <property type="entry name" value="Biotin_lipoyl"/>
</dbReference>
<dbReference type="RefSeq" id="WP_029159144.1">
    <property type="nucleotide sequence ID" value="NZ_CP009933.1"/>
</dbReference>
<dbReference type="PANTHER" id="PTHR11715:SF3">
    <property type="entry name" value="GLYCINE CLEAVAGE SYSTEM H PROTEIN-RELATED"/>
    <property type="match status" value="1"/>
</dbReference>
<dbReference type="InterPro" id="IPR003016">
    <property type="entry name" value="2-oxoA_DH_lipoyl-BS"/>
</dbReference>
<accession>A0A0E3M9D0</accession>
<evidence type="ECO:0000256" key="1">
    <source>
        <dbReference type="ARBA" id="ARBA00009249"/>
    </source>
</evidence>
<dbReference type="HOGENOM" id="CLU_097408_2_2_9"/>
<dbReference type="STRING" id="1548.CSCA_3844"/>
<gene>
    <name evidence="3" type="primary">gcvH</name>
    <name evidence="6" type="ORF">CSCA_3844</name>
</gene>
<protein>
    <recommendedName>
        <fullName evidence="3">Glycine cleavage system H protein</fullName>
    </recommendedName>
</protein>
<dbReference type="InterPro" id="IPR011053">
    <property type="entry name" value="Single_hybrid_motif"/>
</dbReference>
<dbReference type="CDD" id="cd06848">
    <property type="entry name" value="GCS_H"/>
    <property type="match status" value="1"/>
</dbReference>
<comment type="similarity">
    <text evidence="1 3">Belongs to the GcvH family.</text>
</comment>
<organism evidence="6 7">
    <name type="scientific">Clostridium scatologenes</name>
    <dbReference type="NCBI Taxonomy" id="1548"/>
    <lineage>
        <taxon>Bacteria</taxon>
        <taxon>Bacillati</taxon>
        <taxon>Bacillota</taxon>
        <taxon>Clostridia</taxon>
        <taxon>Eubacteriales</taxon>
        <taxon>Clostridiaceae</taxon>
        <taxon>Clostridium</taxon>
    </lineage>
</organism>
<evidence type="ECO:0000313" key="7">
    <source>
        <dbReference type="Proteomes" id="UP000033115"/>
    </source>
</evidence>
<dbReference type="InterPro" id="IPR033753">
    <property type="entry name" value="GCV_H/Fam206"/>
</dbReference>
<dbReference type="PROSITE" id="PS00189">
    <property type="entry name" value="LIPOYL"/>
    <property type="match status" value="1"/>
</dbReference>
<evidence type="ECO:0000313" key="6">
    <source>
        <dbReference type="EMBL" id="AKA70969.1"/>
    </source>
</evidence>
<feature type="domain" description="Lipoyl-binding" evidence="5">
    <location>
        <begin position="22"/>
        <end position="103"/>
    </location>
</feature>
<dbReference type="GO" id="GO:0005960">
    <property type="term" value="C:glycine cleavage complex"/>
    <property type="evidence" value="ECO:0007669"/>
    <property type="project" value="InterPro"/>
</dbReference>
<dbReference type="Pfam" id="PF01597">
    <property type="entry name" value="GCV_H"/>
    <property type="match status" value="1"/>
</dbReference>
<dbReference type="NCBIfam" id="NF002270">
    <property type="entry name" value="PRK01202.1"/>
    <property type="match status" value="1"/>
</dbReference>
<comment type="function">
    <text evidence="3">The glycine cleavage system catalyzes the degradation of glycine. The H protein shuttles the methylamine group of glycine from the P protein to the T protein.</text>
</comment>
<dbReference type="GO" id="GO:0005737">
    <property type="term" value="C:cytoplasm"/>
    <property type="evidence" value="ECO:0007669"/>
    <property type="project" value="TreeGrafter"/>
</dbReference>
<name>A0A0E3M9D0_CLOSL</name>
<dbReference type="SUPFAM" id="SSF51230">
    <property type="entry name" value="Single hybrid motif"/>
    <property type="match status" value="1"/>
</dbReference>
<dbReference type="Gene3D" id="2.40.50.100">
    <property type="match status" value="1"/>
</dbReference>
<dbReference type="GO" id="GO:0009249">
    <property type="term" value="P:protein lipoylation"/>
    <property type="evidence" value="ECO:0007669"/>
    <property type="project" value="TreeGrafter"/>
</dbReference>
<evidence type="ECO:0000256" key="3">
    <source>
        <dbReference type="HAMAP-Rule" id="MF_00272"/>
    </source>
</evidence>
<evidence type="ECO:0000256" key="2">
    <source>
        <dbReference type="ARBA" id="ARBA00022823"/>
    </source>
</evidence>
<dbReference type="EMBL" id="CP009933">
    <property type="protein sequence ID" value="AKA70969.1"/>
    <property type="molecule type" value="Genomic_DNA"/>
</dbReference>
<keyword evidence="2 3" id="KW-0450">Lipoyl</keyword>
<keyword evidence="7" id="KW-1185">Reference proteome</keyword>
<dbReference type="PANTHER" id="PTHR11715">
    <property type="entry name" value="GLYCINE CLEAVAGE SYSTEM H PROTEIN"/>
    <property type="match status" value="1"/>
</dbReference>
<feature type="modified residue" description="N6-lipoyllysine" evidence="3 4">
    <location>
        <position position="63"/>
    </location>
</feature>
<reference evidence="6 7" key="1">
    <citation type="journal article" date="2015" name="J. Biotechnol.">
        <title>Complete genome sequence of a malodorant-producing acetogen, Clostridium scatologenes ATCC 25775(T).</title>
        <authorList>
            <person name="Zhu Z."/>
            <person name="Guo T."/>
            <person name="Zheng H."/>
            <person name="Song T."/>
            <person name="Ouyang P."/>
            <person name="Xie J."/>
        </authorList>
    </citation>
    <scope>NUCLEOTIDE SEQUENCE [LARGE SCALE GENOMIC DNA]</scope>
    <source>
        <strain evidence="6 7">ATCC 25775</strain>
    </source>
</reference>
<dbReference type="AlphaFoldDB" id="A0A0E3M9D0"/>
<comment type="subunit">
    <text evidence="3">The glycine cleavage system is composed of four proteins: P, T, L and H.</text>
</comment>
<dbReference type="PROSITE" id="PS50968">
    <property type="entry name" value="BIOTINYL_LIPOYL"/>
    <property type="match status" value="1"/>
</dbReference>
<dbReference type="KEGG" id="csq:CSCA_3844"/>
<proteinExistence type="inferred from homology"/>
<sequence length="127" mass="14226">MKILENLKYSKDHEWVKVEGDKAYIGITDFAQHSLGDIVFVELPEVDSELNSGEVFGVVESVKAASDIYMPISGKIVKVNEDLVDSPELVNEDPYKNWIIMISISDTAQLNDLIDSKAYEDLCGKEE</sequence>
<dbReference type="HAMAP" id="MF_00272">
    <property type="entry name" value="GcvH"/>
    <property type="match status" value="1"/>
</dbReference>